<gene>
    <name evidence="1" type="ORF">ACFO5U_04550</name>
</gene>
<name>A0ABV9M9M4_9BACL</name>
<reference evidence="2" key="1">
    <citation type="journal article" date="2019" name="Int. J. Syst. Evol. Microbiol.">
        <title>The Global Catalogue of Microorganisms (GCM) 10K type strain sequencing project: providing services to taxonomists for standard genome sequencing and annotation.</title>
        <authorList>
            <consortium name="The Broad Institute Genomics Platform"/>
            <consortium name="The Broad Institute Genome Sequencing Center for Infectious Disease"/>
            <person name="Wu L."/>
            <person name="Ma J."/>
        </authorList>
    </citation>
    <scope>NUCLEOTIDE SEQUENCE [LARGE SCALE GENOMIC DNA]</scope>
    <source>
        <strain evidence="2">CGMCC 1.12151</strain>
    </source>
</reference>
<dbReference type="Pfam" id="PF11148">
    <property type="entry name" value="DUF2922"/>
    <property type="match status" value="1"/>
</dbReference>
<keyword evidence="2" id="KW-1185">Reference proteome</keyword>
<organism evidence="1 2">
    <name type="scientific">Planococcus dechangensis</name>
    <dbReference type="NCBI Taxonomy" id="1176255"/>
    <lineage>
        <taxon>Bacteria</taxon>
        <taxon>Bacillati</taxon>
        <taxon>Bacillota</taxon>
        <taxon>Bacilli</taxon>
        <taxon>Bacillales</taxon>
        <taxon>Caryophanaceae</taxon>
        <taxon>Planococcus</taxon>
    </lineage>
</organism>
<protein>
    <submittedName>
        <fullName evidence="1">DUF2922 domain-containing protein</fullName>
    </submittedName>
</protein>
<accession>A0ABV9M9M4</accession>
<dbReference type="InterPro" id="IPR021321">
    <property type="entry name" value="DUF2922"/>
</dbReference>
<proteinExistence type="predicted"/>
<evidence type="ECO:0000313" key="2">
    <source>
        <dbReference type="Proteomes" id="UP001595932"/>
    </source>
</evidence>
<comment type="caution">
    <text evidence="1">The sequence shown here is derived from an EMBL/GenBank/DDBJ whole genome shotgun (WGS) entry which is preliminary data.</text>
</comment>
<evidence type="ECO:0000313" key="1">
    <source>
        <dbReference type="EMBL" id="MFC4712109.1"/>
    </source>
</evidence>
<dbReference type="RefSeq" id="WP_377277080.1">
    <property type="nucleotide sequence ID" value="NZ_JBHSGL010000005.1"/>
</dbReference>
<sequence length="71" mass="7671">MAKTLELSFETAAGKAVTLTVDEPRENLTAQELFAGMQAIVDQNVFEVSGSPLATAKTARIVERNVVEYQA</sequence>
<dbReference type="Proteomes" id="UP001595932">
    <property type="component" value="Unassembled WGS sequence"/>
</dbReference>
<dbReference type="EMBL" id="JBHSGL010000005">
    <property type="protein sequence ID" value="MFC4712109.1"/>
    <property type="molecule type" value="Genomic_DNA"/>
</dbReference>